<dbReference type="Proteomes" id="UP000735302">
    <property type="component" value="Unassembled WGS sequence"/>
</dbReference>
<keyword evidence="3" id="KW-1185">Reference proteome</keyword>
<evidence type="ECO:0000313" key="3">
    <source>
        <dbReference type="Proteomes" id="UP000735302"/>
    </source>
</evidence>
<feature type="compositionally biased region" description="Basic and acidic residues" evidence="1">
    <location>
        <begin position="74"/>
        <end position="83"/>
    </location>
</feature>
<protein>
    <submittedName>
        <fullName evidence="2">Uncharacterized protein</fullName>
    </submittedName>
</protein>
<evidence type="ECO:0000313" key="2">
    <source>
        <dbReference type="EMBL" id="GFN78947.1"/>
    </source>
</evidence>
<reference evidence="2 3" key="1">
    <citation type="journal article" date="2021" name="Elife">
        <title>Chloroplast acquisition without the gene transfer in kleptoplastic sea slugs, Plakobranchus ocellatus.</title>
        <authorList>
            <person name="Maeda T."/>
            <person name="Takahashi S."/>
            <person name="Yoshida T."/>
            <person name="Shimamura S."/>
            <person name="Takaki Y."/>
            <person name="Nagai Y."/>
            <person name="Toyoda A."/>
            <person name="Suzuki Y."/>
            <person name="Arimoto A."/>
            <person name="Ishii H."/>
            <person name="Satoh N."/>
            <person name="Nishiyama T."/>
            <person name="Hasebe M."/>
            <person name="Maruyama T."/>
            <person name="Minagawa J."/>
            <person name="Obokata J."/>
            <person name="Shigenobu S."/>
        </authorList>
    </citation>
    <scope>NUCLEOTIDE SEQUENCE [LARGE SCALE GENOMIC DNA]</scope>
</reference>
<proteinExistence type="predicted"/>
<comment type="caution">
    <text evidence="2">The sequence shown here is derived from an EMBL/GenBank/DDBJ whole genome shotgun (WGS) entry which is preliminary data.</text>
</comment>
<accession>A0AAV3Y8W3</accession>
<organism evidence="2 3">
    <name type="scientific">Plakobranchus ocellatus</name>
    <dbReference type="NCBI Taxonomy" id="259542"/>
    <lineage>
        <taxon>Eukaryota</taxon>
        <taxon>Metazoa</taxon>
        <taxon>Spiralia</taxon>
        <taxon>Lophotrochozoa</taxon>
        <taxon>Mollusca</taxon>
        <taxon>Gastropoda</taxon>
        <taxon>Heterobranchia</taxon>
        <taxon>Euthyneura</taxon>
        <taxon>Panpulmonata</taxon>
        <taxon>Sacoglossa</taxon>
        <taxon>Placobranchoidea</taxon>
        <taxon>Plakobranchidae</taxon>
        <taxon>Plakobranchus</taxon>
    </lineage>
</organism>
<dbReference type="EMBL" id="BLXT01000624">
    <property type="protein sequence ID" value="GFN78947.1"/>
    <property type="molecule type" value="Genomic_DNA"/>
</dbReference>
<feature type="region of interest" description="Disordered" evidence="1">
    <location>
        <begin position="69"/>
        <end position="93"/>
    </location>
</feature>
<sequence length="129" mass="14289">MSVDVQNKVISGFQALHQARVDGDVTRTRDRKVTSSFQALRQARVTGDGTRTRDRKVISGFQALRQARVTGDGTRARDRRNPADLRAGSLSTVPQMPPPNLWSVLQYLLSVVARSDSVKCPVVQIEDTQ</sequence>
<evidence type="ECO:0000256" key="1">
    <source>
        <dbReference type="SAM" id="MobiDB-lite"/>
    </source>
</evidence>
<gene>
    <name evidence="2" type="ORF">PoB_000545300</name>
</gene>
<dbReference type="AlphaFoldDB" id="A0AAV3Y8W3"/>
<name>A0AAV3Y8W3_9GAST</name>